<sequence length="351" mass="38518">MGKMKQWQMTALKEDFSLVESELPTINEDEAIIKIAGCGVCHTDLSFWHDGVRTKMAMPLTLGHEISGTVTEGPANWVGKNVIIPAVLPCGDCELCNKGRSNMCQNQLMPGNNFHGGFATHIKVPHQYLCEVPDSILENYKLEELSVIADAISTPYQVMKKSELEEGDLAIVIGVGGVGVYGALIAKIMGAKVLAIDINDEKLANAKKNGVDATLNSKGLDFKEIKEKVREIAKELGAPKFGWKIFEFSGTTPGQELAFGLLTFTSTLSIVGFTMDKMNVRLSNLMAFDAKLIGTWGCKPELYPEVVDLIATGKLDIKDFVETFPLSQINEVFKNTLNHKYNKRSVLVPEC</sequence>
<gene>
    <name evidence="9" type="ORF">MNBD_BACTEROID02-1992</name>
</gene>
<dbReference type="InterPro" id="IPR036291">
    <property type="entry name" value="NAD(P)-bd_dom_sf"/>
</dbReference>
<keyword evidence="6" id="KW-1133">Transmembrane helix</keyword>
<dbReference type="Gene3D" id="3.40.50.720">
    <property type="entry name" value="NAD(P)-binding Rossmann-like Domain"/>
    <property type="match status" value="1"/>
</dbReference>
<evidence type="ECO:0000256" key="1">
    <source>
        <dbReference type="ARBA" id="ARBA00001947"/>
    </source>
</evidence>
<dbReference type="InterPro" id="IPR013149">
    <property type="entry name" value="ADH-like_C"/>
</dbReference>
<evidence type="ECO:0000259" key="8">
    <source>
        <dbReference type="Pfam" id="PF08240"/>
    </source>
</evidence>
<feature type="domain" description="Alcohol dehydrogenase-like C-terminal" evidence="7">
    <location>
        <begin position="177"/>
        <end position="311"/>
    </location>
</feature>
<dbReference type="NCBIfam" id="TIGR03201">
    <property type="entry name" value="dearomat_had"/>
    <property type="match status" value="1"/>
</dbReference>
<dbReference type="SUPFAM" id="SSF51735">
    <property type="entry name" value="NAD(P)-binding Rossmann-fold domains"/>
    <property type="match status" value="1"/>
</dbReference>
<comment type="similarity">
    <text evidence="2">Belongs to the zinc-containing alcohol dehydrogenase family.</text>
</comment>
<evidence type="ECO:0000313" key="9">
    <source>
        <dbReference type="EMBL" id="VAV84893.1"/>
    </source>
</evidence>
<accession>A0A3B0RK53</accession>
<evidence type="ECO:0000256" key="5">
    <source>
        <dbReference type="ARBA" id="ARBA00023002"/>
    </source>
</evidence>
<dbReference type="PANTHER" id="PTHR42940:SF8">
    <property type="entry name" value="VACUOLAR PROTEIN SORTING-ASSOCIATED PROTEIN 11"/>
    <property type="match status" value="1"/>
</dbReference>
<dbReference type="PANTHER" id="PTHR42940">
    <property type="entry name" value="ALCOHOL DEHYDROGENASE 1-RELATED"/>
    <property type="match status" value="1"/>
</dbReference>
<dbReference type="InterPro" id="IPR013154">
    <property type="entry name" value="ADH-like_N"/>
</dbReference>
<dbReference type="Pfam" id="PF00107">
    <property type="entry name" value="ADH_zinc_N"/>
    <property type="match status" value="1"/>
</dbReference>
<keyword evidence="3" id="KW-0479">Metal-binding</keyword>
<feature type="transmembrane region" description="Helical" evidence="6">
    <location>
        <begin position="257"/>
        <end position="275"/>
    </location>
</feature>
<dbReference type="Gene3D" id="3.90.180.10">
    <property type="entry name" value="Medium-chain alcohol dehydrogenases, catalytic domain"/>
    <property type="match status" value="1"/>
</dbReference>
<evidence type="ECO:0000259" key="7">
    <source>
        <dbReference type="Pfam" id="PF00107"/>
    </source>
</evidence>
<dbReference type="Pfam" id="PF08240">
    <property type="entry name" value="ADH_N"/>
    <property type="match status" value="1"/>
</dbReference>
<protein>
    <recommendedName>
        <fullName evidence="10">6-hydroxycyclohex-1-ene-1-carbonyl-CoA dehydrogenase</fullName>
    </recommendedName>
</protein>
<dbReference type="EMBL" id="UOEB01000189">
    <property type="protein sequence ID" value="VAV84893.1"/>
    <property type="molecule type" value="Genomic_DNA"/>
</dbReference>
<dbReference type="SUPFAM" id="SSF50129">
    <property type="entry name" value="GroES-like"/>
    <property type="match status" value="1"/>
</dbReference>
<keyword evidence="5" id="KW-0560">Oxidoreductase</keyword>
<feature type="transmembrane region" description="Helical" evidence="6">
    <location>
        <begin position="169"/>
        <end position="189"/>
    </location>
</feature>
<name>A0A3B0RK53_9ZZZZ</name>
<keyword evidence="4" id="KW-0862">Zinc</keyword>
<dbReference type="GO" id="GO:0046872">
    <property type="term" value="F:metal ion binding"/>
    <property type="evidence" value="ECO:0007669"/>
    <property type="project" value="UniProtKB-KW"/>
</dbReference>
<evidence type="ECO:0000256" key="2">
    <source>
        <dbReference type="ARBA" id="ARBA00008072"/>
    </source>
</evidence>
<dbReference type="InterPro" id="IPR011032">
    <property type="entry name" value="GroES-like_sf"/>
</dbReference>
<dbReference type="AlphaFoldDB" id="A0A3B0RK53"/>
<keyword evidence="6" id="KW-0812">Transmembrane</keyword>
<organism evidence="9">
    <name type="scientific">hydrothermal vent metagenome</name>
    <dbReference type="NCBI Taxonomy" id="652676"/>
    <lineage>
        <taxon>unclassified sequences</taxon>
        <taxon>metagenomes</taxon>
        <taxon>ecological metagenomes</taxon>
    </lineage>
</organism>
<reference evidence="9" key="1">
    <citation type="submission" date="2018-06" db="EMBL/GenBank/DDBJ databases">
        <authorList>
            <person name="Zhirakovskaya E."/>
        </authorList>
    </citation>
    <scope>NUCLEOTIDE SEQUENCE</scope>
</reference>
<evidence type="ECO:0000256" key="3">
    <source>
        <dbReference type="ARBA" id="ARBA00022723"/>
    </source>
</evidence>
<evidence type="ECO:0008006" key="10">
    <source>
        <dbReference type="Google" id="ProtNLM"/>
    </source>
</evidence>
<dbReference type="CDD" id="cd08254">
    <property type="entry name" value="hydroxyacyl_CoA_DH"/>
    <property type="match status" value="1"/>
</dbReference>
<dbReference type="GO" id="GO:0004022">
    <property type="term" value="F:alcohol dehydrogenase (NAD+) activity"/>
    <property type="evidence" value="ECO:0007669"/>
    <property type="project" value="TreeGrafter"/>
</dbReference>
<dbReference type="InterPro" id="IPR017614">
    <property type="entry name" value="Dearomat_deydrogenase"/>
</dbReference>
<evidence type="ECO:0000256" key="4">
    <source>
        <dbReference type="ARBA" id="ARBA00022833"/>
    </source>
</evidence>
<proteinExistence type="inferred from homology"/>
<evidence type="ECO:0000256" key="6">
    <source>
        <dbReference type="SAM" id="Phobius"/>
    </source>
</evidence>
<keyword evidence="6" id="KW-0472">Membrane</keyword>
<feature type="domain" description="Alcohol dehydrogenase-like N-terminal" evidence="8">
    <location>
        <begin position="28"/>
        <end position="134"/>
    </location>
</feature>
<comment type="cofactor">
    <cofactor evidence="1">
        <name>Zn(2+)</name>
        <dbReference type="ChEBI" id="CHEBI:29105"/>
    </cofactor>
</comment>
<dbReference type="GO" id="GO:0005737">
    <property type="term" value="C:cytoplasm"/>
    <property type="evidence" value="ECO:0007669"/>
    <property type="project" value="TreeGrafter"/>
</dbReference>